<keyword evidence="1" id="KW-0732">Signal</keyword>
<organism evidence="2 3">
    <name type="scientific">Aureobasidium pullulans</name>
    <name type="common">Black yeast</name>
    <name type="synonym">Pullularia pullulans</name>
    <dbReference type="NCBI Taxonomy" id="5580"/>
    <lineage>
        <taxon>Eukaryota</taxon>
        <taxon>Fungi</taxon>
        <taxon>Dikarya</taxon>
        <taxon>Ascomycota</taxon>
        <taxon>Pezizomycotina</taxon>
        <taxon>Dothideomycetes</taxon>
        <taxon>Dothideomycetidae</taxon>
        <taxon>Dothideales</taxon>
        <taxon>Saccotheciaceae</taxon>
        <taxon>Aureobasidium</taxon>
    </lineage>
</organism>
<gene>
    <name evidence="2" type="ORF">D6D24_03734</name>
</gene>
<feature type="signal peptide" evidence="1">
    <location>
        <begin position="1"/>
        <end position="17"/>
    </location>
</feature>
<dbReference type="EMBL" id="QZAJ01000100">
    <property type="protein sequence ID" value="THW17770.1"/>
    <property type="molecule type" value="Genomic_DNA"/>
</dbReference>
<evidence type="ECO:0000256" key="1">
    <source>
        <dbReference type="SAM" id="SignalP"/>
    </source>
</evidence>
<protein>
    <submittedName>
        <fullName evidence="2">Uncharacterized protein</fullName>
    </submittedName>
</protein>
<dbReference type="Proteomes" id="UP000308014">
    <property type="component" value="Unassembled WGS sequence"/>
</dbReference>
<dbReference type="AlphaFoldDB" id="A0A4S8W3X5"/>
<name>A0A4S8W3X5_AURPU</name>
<evidence type="ECO:0000313" key="3">
    <source>
        <dbReference type="Proteomes" id="UP000308014"/>
    </source>
</evidence>
<proteinExistence type="predicted"/>
<sequence length="61" mass="6290">MQFTIAAIAAFAASASAAALNTTVAAAPVYVTEVVTHLTTFCPASTTLTLVVSIRMPYNID</sequence>
<accession>A0A4S8W3X5</accession>
<evidence type="ECO:0000313" key="2">
    <source>
        <dbReference type="EMBL" id="THW17770.1"/>
    </source>
</evidence>
<feature type="chain" id="PRO_5020801186" evidence="1">
    <location>
        <begin position="18"/>
        <end position="61"/>
    </location>
</feature>
<reference evidence="2 3" key="1">
    <citation type="submission" date="2018-10" db="EMBL/GenBank/DDBJ databases">
        <title>Fifty Aureobasidium pullulans genomes reveal a recombining polyextremotolerant generalist.</title>
        <authorList>
            <person name="Gostincar C."/>
            <person name="Turk M."/>
            <person name="Zajc J."/>
            <person name="Gunde-Cimerman N."/>
        </authorList>
    </citation>
    <scope>NUCLEOTIDE SEQUENCE [LARGE SCALE GENOMIC DNA]</scope>
    <source>
        <strain evidence="2 3">EXF-11318</strain>
    </source>
</reference>
<comment type="caution">
    <text evidence="2">The sequence shown here is derived from an EMBL/GenBank/DDBJ whole genome shotgun (WGS) entry which is preliminary data.</text>
</comment>